<evidence type="ECO:0000313" key="5">
    <source>
        <dbReference type="Proteomes" id="UP000187283"/>
    </source>
</evidence>
<dbReference type="GO" id="GO:0016272">
    <property type="term" value="C:prefoldin complex"/>
    <property type="evidence" value="ECO:0007669"/>
    <property type="project" value="InterPro"/>
</dbReference>
<dbReference type="Gene3D" id="1.10.287.370">
    <property type="match status" value="1"/>
</dbReference>
<evidence type="ECO:0000256" key="2">
    <source>
        <dbReference type="ARBA" id="ARBA00023186"/>
    </source>
</evidence>
<feature type="coiled-coil region" evidence="3">
    <location>
        <begin position="1"/>
        <end position="75"/>
    </location>
</feature>
<dbReference type="InterPro" id="IPR009053">
    <property type="entry name" value="Prefoldin"/>
</dbReference>
<evidence type="ECO:0000256" key="3">
    <source>
        <dbReference type="SAM" id="Coils"/>
    </source>
</evidence>
<keyword evidence="2" id="KW-0143">Chaperone</keyword>
<evidence type="ECO:0000313" key="4">
    <source>
        <dbReference type="EMBL" id="OMJ14412.1"/>
    </source>
</evidence>
<sequence>MQKEKDYIDDLSLEIELLDEDTKIDYKIGDTFIKLTVSEAIERIESEKESLDATTDKMKQQISDLKSEMDELKAQLYSKFGNSINLDKD</sequence>
<organism evidence="4 5">
    <name type="scientific">Smittium culicis</name>
    <dbReference type="NCBI Taxonomy" id="133412"/>
    <lineage>
        <taxon>Eukaryota</taxon>
        <taxon>Fungi</taxon>
        <taxon>Fungi incertae sedis</taxon>
        <taxon>Zoopagomycota</taxon>
        <taxon>Kickxellomycotina</taxon>
        <taxon>Harpellomycetes</taxon>
        <taxon>Harpellales</taxon>
        <taxon>Legeriomycetaceae</taxon>
        <taxon>Smittium</taxon>
    </lineage>
</organism>
<dbReference type="STRING" id="133412.A0A1R1XIE2"/>
<dbReference type="PANTHER" id="PTHR21100:SF9">
    <property type="entry name" value="PREFOLDIN SUBUNIT 4"/>
    <property type="match status" value="1"/>
</dbReference>
<keyword evidence="3" id="KW-0175">Coiled coil</keyword>
<evidence type="ECO:0000256" key="1">
    <source>
        <dbReference type="ARBA" id="ARBA00008045"/>
    </source>
</evidence>
<dbReference type="OrthoDB" id="10250441at2759"/>
<dbReference type="SUPFAM" id="SSF46579">
    <property type="entry name" value="Prefoldin"/>
    <property type="match status" value="1"/>
</dbReference>
<dbReference type="InterPro" id="IPR016661">
    <property type="entry name" value="PFDN4"/>
</dbReference>
<reference evidence="4 5" key="1">
    <citation type="submission" date="2017-01" db="EMBL/GenBank/DDBJ databases">
        <authorList>
            <person name="Mah S.A."/>
            <person name="Swanson W.J."/>
            <person name="Moy G.W."/>
            <person name="Vacquier V.D."/>
        </authorList>
    </citation>
    <scope>NUCLEOTIDE SEQUENCE [LARGE SCALE GENOMIC DNA]</scope>
    <source>
        <strain evidence="4 5">GSMNP</strain>
    </source>
</reference>
<dbReference type="Proteomes" id="UP000187283">
    <property type="component" value="Unassembled WGS sequence"/>
</dbReference>
<comment type="similarity">
    <text evidence="1">Belongs to the prefoldin subunit beta family.</text>
</comment>
<name>A0A1R1XIE2_9FUNG</name>
<dbReference type="GO" id="GO:0005737">
    <property type="term" value="C:cytoplasm"/>
    <property type="evidence" value="ECO:0007669"/>
    <property type="project" value="TreeGrafter"/>
</dbReference>
<dbReference type="GO" id="GO:0006457">
    <property type="term" value="P:protein folding"/>
    <property type="evidence" value="ECO:0007669"/>
    <property type="project" value="InterPro"/>
</dbReference>
<dbReference type="Pfam" id="PF01920">
    <property type="entry name" value="Prefoldin_2"/>
    <property type="match status" value="1"/>
</dbReference>
<dbReference type="EMBL" id="LSSN01003074">
    <property type="protein sequence ID" value="OMJ14412.1"/>
    <property type="molecule type" value="Genomic_DNA"/>
</dbReference>
<dbReference type="AlphaFoldDB" id="A0A1R1XIE2"/>
<dbReference type="InterPro" id="IPR002777">
    <property type="entry name" value="PFD_beta-like"/>
</dbReference>
<comment type="caution">
    <text evidence="4">The sequence shown here is derived from an EMBL/GenBank/DDBJ whole genome shotgun (WGS) entry which is preliminary data.</text>
</comment>
<proteinExistence type="inferred from homology"/>
<keyword evidence="5" id="KW-1185">Reference proteome</keyword>
<accession>A0A1R1XIE2</accession>
<gene>
    <name evidence="4" type="ORF">AYI70_g7887</name>
</gene>
<dbReference type="GO" id="GO:0051082">
    <property type="term" value="F:unfolded protein binding"/>
    <property type="evidence" value="ECO:0007669"/>
    <property type="project" value="InterPro"/>
</dbReference>
<dbReference type="PANTHER" id="PTHR21100">
    <property type="entry name" value="PREFOLDIN SUBUNIT 4"/>
    <property type="match status" value="1"/>
</dbReference>
<protein>
    <submittedName>
        <fullName evidence="4">Prefoldin subunit 4</fullName>
    </submittedName>
</protein>